<proteinExistence type="inferred from homology"/>
<organism evidence="4 5">
    <name type="scientific">Parafrankia irregularis</name>
    <dbReference type="NCBI Taxonomy" id="795642"/>
    <lineage>
        <taxon>Bacteria</taxon>
        <taxon>Bacillati</taxon>
        <taxon>Actinomycetota</taxon>
        <taxon>Actinomycetes</taxon>
        <taxon>Frankiales</taxon>
        <taxon>Frankiaceae</taxon>
        <taxon>Parafrankia</taxon>
    </lineage>
</organism>
<dbReference type="RefSeq" id="WP_091284631.1">
    <property type="nucleotide sequence ID" value="NZ_FAOZ01000035.1"/>
</dbReference>
<dbReference type="PANTHER" id="PTHR33279:SF6">
    <property type="entry name" value="SULFUR CARRIER PROTEIN YEDF-RELATED"/>
    <property type="match status" value="1"/>
</dbReference>
<dbReference type="EMBL" id="FAOZ01000035">
    <property type="protein sequence ID" value="CUU60087.1"/>
    <property type="molecule type" value="Genomic_DNA"/>
</dbReference>
<comment type="similarity">
    <text evidence="1">Belongs to the sulfur carrier protein TusA family.</text>
</comment>
<feature type="domain" description="UPF0033" evidence="3">
    <location>
        <begin position="25"/>
        <end position="49"/>
    </location>
</feature>
<dbReference type="Proteomes" id="UP000198802">
    <property type="component" value="Unassembled WGS sequence"/>
</dbReference>
<keyword evidence="5" id="KW-1185">Reference proteome</keyword>
<dbReference type="Gene3D" id="3.30.110.40">
    <property type="entry name" value="TusA-like domain"/>
    <property type="match status" value="1"/>
</dbReference>
<evidence type="ECO:0000313" key="4">
    <source>
        <dbReference type="EMBL" id="CUU60087.1"/>
    </source>
</evidence>
<evidence type="ECO:0000256" key="2">
    <source>
        <dbReference type="SAM" id="MobiDB-lite"/>
    </source>
</evidence>
<sequence>MNAVPEPPEPPASERPASERPAVVVDALGRRCPLPIIDLARRIRDVEVGQLVELRADDPAAAADVAAWCRMRGHELVAAPTAAVFLIRRLS</sequence>
<evidence type="ECO:0000256" key="1">
    <source>
        <dbReference type="ARBA" id="ARBA00008984"/>
    </source>
</evidence>
<dbReference type="PROSITE" id="PS01148">
    <property type="entry name" value="UPF0033"/>
    <property type="match status" value="1"/>
</dbReference>
<accession>A0A0S4QX03</accession>
<dbReference type="SUPFAM" id="SSF64307">
    <property type="entry name" value="SirA-like"/>
    <property type="match status" value="1"/>
</dbReference>
<dbReference type="InterPro" id="IPR001455">
    <property type="entry name" value="TusA-like"/>
</dbReference>
<gene>
    <name evidence="4" type="ORF">Ga0074812_13529</name>
</gene>
<dbReference type="CDD" id="cd00291">
    <property type="entry name" value="SirA_YedF_YeeD"/>
    <property type="match status" value="1"/>
</dbReference>
<protein>
    <submittedName>
        <fullName evidence="4">tRNA 2-thiouridine synthesizing protein A</fullName>
    </submittedName>
</protein>
<feature type="region of interest" description="Disordered" evidence="2">
    <location>
        <begin position="1"/>
        <end position="20"/>
    </location>
</feature>
<reference evidence="5" key="1">
    <citation type="submission" date="2015-11" db="EMBL/GenBank/DDBJ databases">
        <authorList>
            <person name="Varghese N."/>
        </authorList>
    </citation>
    <scope>NUCLEOTIDE SEQUENCE [LARGE SCALE GENOMIC DNA]</scope>
    <source>
        <strain evidence="5">DSM 45899</strain>
    </source>
</reference>
<dbReference type="InterPro" id="IPR036868">
    <property type="entry name" value="TusA-like_sf"/>
</dbReference>
<name>A0A0S4QX03_9ACTN</name>
<evidence type="ECO:0000259" key="3">
    <source>
        <dbReference type="PROSITE" id="PS01148"/>
    </source>
</evidence>
<feature type="compositionally biased region" description="Pro residues" evidence="2">
    <location>
        <begin position="1"/>
        <end position="13"/>
    </location>
</feature>
<dbReference type="AlphaFoldDB" id="A0A0S4QX03"/>
<dbReference type="PANTHER" id="PTHR33279">
    <property type="entry name" value="SULFUR CARRIER PROTEIN YEDF-RELATED"/>
    <property type="match status" value="1"/>
</dbReference>
<dbReference type="Pfam" id="PF01206">
    <property type="entry name" value="TusA"/>
    <property type="match status" value="1"/>
</dbReference>
<evidence type="ECO:0000313" key="5">
    <source>
        <dbReference type="Proteomes" id="UP000198802"/>
    </source>
</evidence>